<dbReference type="EMBL" id="BLLF01000036">
    <property type="protein sequence ID" value="GFH06390.1"/>
    <property type="molecule type" value="Genomic_DNA"/>
</dbReference>
<dbReference type="PANTHER" id="PTHR43585:SF2">
    <property type="entry name" value="ATP-GRASP ENZYME FSQD"/>
    <property type="match status" value="1"/>
</dbReference>
<evidence type="ECO:0000313" key="5">
    <source>
        <dbReference type="Proteomes" id="UP000485058"/>
    </source>
</evidence>
<evidence type="ECO:0000256" key="2">
    <source>
        <dbReference type="ARBA" id="ARBA00022741"/>
    </source>
</evidence>
<reference evidence="4 5" key="1">
    <citation type="submission" date="2020-02" db="EMBL/GenBank/DDBJ databases">
        <title>Draft genome sequence of Haematococcus lacustris strain NIES-144.</title>
        <authorList>
            <person name="Morimoto D."/>
            <person name="Nakagawa S."/>
            <person name="Yoshida T."/>
            <person name="Sawayama S."/>
        </authorList>
    </citation>
    <scope>NUCLEOTIDE SEQUENCE [LARGE SCALE GENOMIC DNA]</scope>
    <source>
        <strain evidence="4 5">NIES-144</strain>
    </source>
</reference>
<dbReference type="SUPFAM" id="SSF56059">
    <property type="entry name" value="Glutathione synthetase ATP-binding domain-like"/>
    <property type="match status" value="1"/>
</dbReference>
<dbReference type="Proteomes" id="UP000485058">
    <property type="component" value="Unassembled WGS sequence"/>
</dbReference>
<evidence type="ECO:0000256" key="1">
    <source>
        <dbReference type="ARBA" id="ARBA00022598"/>
    </source>
</evidence>
<comment type="caution">
    <text evidence="4">The sequence shown here is derived from an EMBL/GenBank/DDBJ whole genome shotgun (WGS) entry which is preliminary data.</text>
</comment>
<name>A0A699Y883_HAELA</name>
<protein>
    <submittedName>
        <fullName evidence="4">ATP-grasp domain-containing protein</fullName>
    </submittedName>
</protein>
<sequence length="177" mass="19166">MLPPGVSVLHSFPDARYPVVVKPAATAGSYCVTCAHNRAQLVEAVNQFRARLPAYLARMGHGAASECSTSGMIVEELLAGSEVDVDCIVQDGQLLFACVSDNHTSGGEAFVKTGGRCPSTRTPPAQELWWACLTAVRIHTILFLLDHTIQNIQLRSTIQRTFSNNAGQRSLSQRDAR</sequence>
<organism evidence="4 5">
    <name type="scientific">Haematococcus lacustris</name>
    <name type="common">Green alga</name>
    <name type="synonym">Haematococcus pluvialis</name>
    <dbReference type="NCBI Taxonomy" id="44745"/>
    <lineage>
        <taxon>Eukaryota</taxon>
        <taxon>Viridiplantae</taxon>
        <taxon>Chlorophyta</taxon>
        <taxon>core chlorophytes</taxon>
        <taxon>Chlorophyceae</taxon>
        <taxon>CS clade</taxon>
        <taxon>Chlamydomonadales</taxon>
        <taxon>Haematococcaceae</taxon>
        <taxon>Haematococcus</taxon>
    </lineage>
</organism>
<accession>A0A699Y883</accession>
<dbReference type="Pfam" id="PF13535">
    <property type="entry name" value="ATP-grasp_4"/>
    <property type="match status" value="1"/>
</dbReference>
<dbReference type="Gene3D" id="3.30.470.20">
    <property type="entry name" value="ATP-grasp fold, B domain"/>
    <property type="match status" value="1"/>
</dbReference>
<gene>
    <name evidence="4" type="ORF">HaLaN_01012</name>
</gene>
<evidence type="ECO:0000256" key="3">
    <source>
        <dbReference type="ARBA" id="ARBA00022840"/>
    </source>
</evidence>
<dbReference type="InterPro" id="IPR052032">
    <property type="entry name" value="ATP-dep_AA_Ligase"/>
</dbReference>
<keyword evidence="5" id="KW-1185">Reference proteome</keyword>
<keyword evidence="1" id="KW-0436">Ligase</keyword>
<evidence type="ECO:0000313" key="4">
    <source>
        <dbReference type="EMBL" id="GFH06390.1"/>
    </source>
</evidence>
<dbReference type="GO" id="GO:0005524">
    <property type="term" value="F:ATP binding"/>
    <property type="evidence" value="ECO:0007669"/>
    <property type="project" value="UniProtKB-KW"/>
</dbReference>
<proteinExistence type="predicted"/>
<keyword evidence="3" id="KW-0067">ATP-binding</keyword>
<dbReference type="GO" id="GO:0016874">
    <property type="term" value="F:ligase activity"/>
    <property type="evidence" value="ECO:0007669"/>
    <property type="project" value="UniProtKB-KW"/>
</dbReference>
<dbReference type="AlphaFoldDB" id="A0A699Y883"/>
<dbReference type="PANTHER" id="PTHR43585">
    <property type="entry name" value="FUMIPYRROLE BIOSYNTHESIS PROTEIN C"/>
    <property type="match status" value="1"/>
</dbReference>
<keyword evidence="2" id="KW-0547">Nucleotide-binding</keyword>